<dbReference type="RefSeq" id="WP_054494253.1">
    <property type="nucleotide sequence ID" value="NZ_BBZA01000284.1"/>
</dbReference>
<dbReference type="EMBL" id="BBZA01000284">
    <property type="protein sequence ID" value="GAP64568.1"/>
    <property type="molecule type" value="Genomic_DNA"/>
</dbReference>
<protein>
    <submittedName>
        <fullName evidence="1">Uncharacterized protein</fullName>
    </submittedName>
</protein>
<proteinExistence type="predicted"/>
<dbReference type="Proteomes" id="UP000037784">
    <property type="component" value="Unassembled WGS sequence"/>
</dbReference>
<dbReference type="AlphaFoldDB" id="A0A0M9UE00"/>
<keyword evidence="2" id="KW-1185">Reference proteome</keyword>
<dbReference type="InParanoid" id="A0A0M9UE00"/>
<evidence type="ECO:0000313" key="1">
    <source>
        <dbReference type="EMBL" id="GAP64568.1"/>
    </source>
</evidence>
<sequence length="136" mass="15171">MQNLYTVKEVLNYGGFFGGDTVSFIATRFDDPEGREYDFTVDEGVFTNITERHKVVEGMVLALDVAESGRVEAAEVVAAQSREALRAAIRDDAHEEKPYRVFAYKCPACGLWVHGEPDHLGGNEYRCRVCQATFTA</sequence>
<accession>A0A0M9UE00</accession>
<organism evidence="1 2">
    <name type="scientific">Ardenticatena maritima</name>
    <dbReference type="NCBI Taxonomy" id="872965"/>
    <lineage>
        <taxon>Bacteria</taxon>
        <taxon>Bacillati</taxon>
        <taxon>Chloroflexota</taxon>
        <taxon>Ardenticatenia</taxon>
        <taxon>Ardenticatenales</taxon>
        <taxon>Ardenticatenaceae</taxon>
        <taxon>Ardenticatena</taxon>
    </lineage>
</organism>
<evidence type="ECO:0000313" key="2">
    <source>
        <dbReference type="Proteomes" id="UP000037784"/>
    </source>
</evidence>
<name>A0A0M9UE00_9CHLR</name>
<gene>
    <name evidence="1" type="ORF">ARMA_2991</name>
</gene>
<reference evidence="2" key="1">
    <citation type="submission" date="2015-08" db="EMBL/GenBank/DDBJ databases">
        <title>Draft Genome Sequence of a Heterotrophic Facultative Anaerobic Bacterium Ardenticatena maritima Strain 110S.</title>
        <authorList>
            <person name="Kawaichi S."/>
            <person name="Yoshida T."/>
            <person name="Sako Y."/>
            <person name="Nakamura R."/>
        </authorList>
    </citation>
    <scope>NUCLEOTIDE SEQUENCE [LARGE SCALE GENOMIC DNA]</scope>
    <source>
        <strain evidence="2">110S</strain>
    </source>
</reference>
<comment type="caution">
    <text evidence="1">The sequence shown here is derived from an EMBL/GenBank/DDBJ whole genome shotgun (WGS) entry which is preliminary data.</text>
</comment>
<dbReference type="OrthoDB" id="159269at2"/>